<dbReference type="PANTHER" id="PTHR33222">
    <property type="match status" value="1"/>
</dbReference>
<dbReference type="EMBL" id="JAGGNH010000009">
    <property type="protein sequence ID" value="KAJ0964214.1"/>
    <property type="molecule type" value="Genomic_DNA"/>
</dbReference>
<feature type="domain" description="Cyanobacterial aminoacyl-tRNA synthetase CAAD" evidence="3">
    <location>
        <begin position="82"/>
        <end position="165"/>
    </location>
</feature>
<sequence>MASFTCALSPPALVNGNGKLVARPHCPYVRMLPPLPSLNRSFDPFALKGAADCYRIATDVVVRATGETPAGGETELPEILNTIQETWDKLEDKYAVASLAFAIVVALWCTTGLISAVDRLPLLPGIFELVGIGYSGWFIYRNLIFKPDREALISKVKDTYCDIIGKSS</sequence>
<keyword evidence="2" id="KW-0812">Transmembrane</keyword>
<dbReference type="InterPro" id="IPR025564">
    <property type="entry name" value="CAAD_dom"/>
</dbReference>
<evidence type="ECO:0000313" key="4">
    <source>
        <dbReference type="EMBL" id="KAJ0964214.1"/>
    </source>
</evidence>
<accession>A0A9D5C0R8</accession>
<organism evidence="4 5">
    <name type="scientific">Dioscorea zingiberensis</name>
    <dbReference type="NCBI Taxonomy" id="325984"/>
    <lineage>
        <taxon>Eukaryota</taxon>
        <taxon>Viridiplantae</taxon>
        <taxon>Streptophyta</taxon>
        <taxon>Embryophyta</taxon>
        <taxon>Tracheophyta</taxon>
        <taxon>Spermatophyta</taxon>
        <taxon>Magnoliopsida</taxon>
        <taxon>Liliopsida</taxon>
        <taxon>Dioscoreales</taxon>
        <taxon>Dioscoreaceae</taxon>
        <taxon>Dioscorea</taxon>
    </lineage>
</organism>
<evidence type="ECO:0000256" key="2">
    <source>
        <dbReference type="SAM" id="Phobius"/>
    </source>
</evidence>
<name>A0A9D5C0R8_9LILI</name>
<dbReference type="Pfam" id="PF14159">
    <property type="entry name" value="CAAD"/>
    <property type="match status" value="1"/>
</dbReference>
<dbReference type="PANTHER" id="PTHR33222:SF9">
    <property type="entry name" value="PROTEIN CURVATURE THYLAKOID 1B, CHLOROPLASTIC"/>
    <property type="match status" value="1"/>
</dbReference>
<evidence type="ECO:0000256" key="1">
    <source>
        <dbReference type="ARBA" id="ARBA00004141"/>
    </source>
</evidence>
<gene>
    <name evidence="4" type="ORF">J5N97_029336</name>
</gene>
<proteinExistence type="predicted"/>
<feature type="transmembrane region" description="Helical" evidence="2">
    <location>
        <begin position="94"/>
        <end position="116"/>
    </location>
</feature>
<evidence type="ECO:0000259" key="3">
    <source>
        <dbReference type="Pfam" id="PF14159"/>
    </source>
</evidence>
<evidence type="ECO:0000313" key="5">
    <source>
        <dbReference type="Proteomes" id="UP001085076"/>
    </source>
</evidence>
<comment type="subcellular location">
    <subcellularLocation>
        <location evidence="1">Membrane</location>
        <topology evidence="1">Multi-pass membrane protein</topology>
    </subcellularLocation>
</comment>
<reference evidence="4" key="2">
    <citation type="journal article" date="2022" name="Hortic Res">
        <title>The genome of Dioscorea zingiberensis sheds light on the biosynthesis, origin and evolution of the medicinally important diosgenin saponins.</title>
        <authorList>
            <person name="Li Y."/>
            <person name="Tan C."/>
            <person name="Li Z."/>
            <person name="Guo J."/>
            <person name="Li S."/>
            <person name="Chen X."/>
            <person name="Wang C."/>
            <person name="Dai X."/>
            <person name="Yang H."/>
            <person name="Song W."/>
            <person name="Hou L."/>
            <person name="Xu J."/>
            <person name="Tong Z."/>
            <person name="Xu A."/>
            <person name="Yuan X."/>
            <person name="Wang W."/>
            <person name="Yang Q."/>
            <person name="Chen L."/>
            <person name="Sun Z."/>
            <person name="Wang K."/>
            <person name="Pan B."/>
            <person name="Chen J."/>
            <person name="Bao Y."/>
            <person name="Liu F."/>
            <person name="Qi X."/>
            <person name="Gang D.R."/>
            <person name="Wen J."/>
            <person name="Li J."/>
        </authorList>
    </citation>
    <scope>NUCLEOTIDE SEQUENCE</scope>
    <source>
        <strain evidence="4">Dzin_1.0</strain>
    </source>
</reference>
<dbReference type="OrthoDB" id="2014299at2759"/>
<dbReference type="Proteomes" id="UP001085076">
    <property type="component" value="Miscellaneous, Linkage group lg09"/>
</dbReference>
<keyword evidence="5" id="KW-1185">Reference proteome</keyword>
<dbReference type="InterPro" id="IPR033344">
    <property type="entry name" value="CURT1"/>
</dbReference>
<reference evidence="4" key="1">
    <citation type="submission" date="2021-03" db="EMBL/GenBank/DDBJ databases">
        <authorList>
            <person name="Li Z."/>
            <person name="Yang C."/>
        </authorList>
    </citation>
    <scope>NUCLEOTIDE SEQUENCE</scope>
    <source>
        <strain evidence="4">Dzin_1.0</strain>
        <tissue evidence="4">Leaf</tissue>
    </source>
</reference>
<keyword evidence="2" id="KW-1133">Transmembrane helix</keyword>
<dbReference type="AlphaFoldDB" id="A0A9D5C0R8"/>
<comment type="caution">
    <text evidence="4">The sequence shown here is derived from an EMBL/GenBank/DDBJ whole genome shotgun (WGS) entry which is preliminary data.</text>
</comment>
<feature type="transmembrane region" description="Helical" evidence="2">
    <location>
        <begin position="122"/>
        <end position="140"/>
    </location>
</feature>
<keyword evidence="2" id="KW-0472">Membrane</keyword>
<protein>
    <recommendedName>
        <fullName evidence="3">Cyanobacterial aminoacyl-tRNA synthetase CAAD domain-containing protein</fullName>
    </recommendedName>
</protein>
<dbReference type="GO" id="GO:0009535">
    <property type="term" value="C:chloroplast thylakoid membrane"/>
    <property type="evidence" value="ECO:0007669"/>
    <property type="project" value="TreeGrafter"/>
</dbReference>